<comment type="caution">
    <text evidence="2">The sequence shown here is derived from an EMBL/GenBank/DDBJ whole genome shotgun (WGS) entry which is preliminary data.</text>
</comment>
<feature type="compositionally biased region" description="Basic and acidic residues" evidence="1">
    <location>
        <begin position="35"/>
        <end position="54"/>
    </location>
</feature>
<organism evidence="2 3">
    <name type="scientific">Claviceps africana</name>
    <dbReference type="NCBI Taxonomy" id="83212"/>
    <lineage>
        <taxon>Eukaryota</taxon>
        <taxon>Fungi</taxon>
        <taxon>Dikarya</taxon>
        <taxon>Ascomycota</taxon>
        <taxon>Pezizomycotina</taxon>
        <taxon>Sordariomycetes</taxon>
        <taxon>Hypocreomycetidae</taxon>
        <taxon>Hypocreales</taxon>
        <taxon>Clavicipitaceae</taxon>
        <taxon>Claviceps</taxon>
    </lineage>
</organism>
<feature type="region of interest" description="Disordered" evidence="1">
    <location>
        <begin position="28"/>
        <end position="54"/>
    </location>
</feature>
<keyword evidence="3" id="KW-1185">Reference proteome</keyword>
<gene>
    <name evidence="2" type="ORF">E4U42_007378</name>
</gene>
<dbReference type="AlphaFoldDB" id="A0A8K0NIL1"/>
<accession>A0A8K0NIL1</accession>
<dbReference type="Proteomes" id="UP000811619">
    <property type="component" value="Unassembled WGS sequence"/>
</dbReference>
<reference evidence="2" key="1">
    <citation type="journal article" date="2020" name="bioRxiv">
        <title>Whole genome comparisons of ergot fungi reveals the divergence and evolution of species within the genus Claviceps are the result of varying mechanisms driving genome evolution and host range expansion.</title>
        <authorList>
            <person name="Wyka S.A."/>
            <person name="Mondo S.J."/>
            <person name="Liu M."/>
            <person name="Dettman J."/>
            <person name="Nalam V."/>
            <person name="Broders K.D."/>
        </authorList>
    </citation>
    <scope>NUCLEOTIDE SEQUENCE</scope>
    <source>
        <strain evidence="2">CCC 489</strain>
    </source>
</reference>
<evidence type="ECO:0000256" key="1">
    <source>
        <dbReference type="SAM" id="MobiDB-lite"/>
    </source>
</evidence>
<name>A0A8K0NIL1_9HYPO</name>
<proteinExistence type="predicted"/>
<dbReference type="EMBL" id="SRPY01000834">
    <property type="protein sequence ID" value="KAG5917133.1"/>
    <property type="molecule type" value="Genomic_DNA"/>
</dbReference>
<evidence type="ECO:0000313" key="3">
    <source>
        <dbReference type="Proteomes" id="UP000811619"/>
    </source>
</evidence>
<sequence length="121" mass="13158">MASLTLSSPPAPDVPNLKHLPNSLLHQSHLCPRTDNMKRDITSPDLEPRSDAACKVRPTSPSILLCPRHGTYGPDKPFSLHMSRLIKYGKLACVLTAFTTPQAAWNGIKPVNPTSYCRAAG</sequence>
<protein>
    <submittedName>
        <fullName evidence="2">Uncharacterized protein</fullName>
    </submittedName>
</protein>
<evidence type="ECO:0000313" key="2">
    <source>
        <dbReference type="EMBL" id="KAG5917133.1"/>
    </source>
</evidence>